<dbReference type="InterPro" id="IPR009057">
    <property type="entry name" value="Homeodomain-like_sf"/>
</dbReference>
<proteinExistence type="predicted"/>
<dbReference type="PANTHER" id="PTHR30055:SF238">
    <property type="entry name" value="MYCOFACTOCIN BIOSYNTHESIS TRANSCRIPTIONAL REGULATOR MFTR-RELATED"/>
    <property type="match status" value="1"/>
</dbReference>
<evidence type="ECO:0000313" key="6">
    <source>
        <dbReference type="EMBL" id="MBA6058189.1"/>
    </source>
</evidence>
<comment type="caution">
    <text evidence="6">The sequence shown here is derived from an EMBL/GenBank/DDBJ whole genome shotgun (WGS) entry which is preliminary data.</text>
</comment>
<gene>
    <name evidence="6" type="ORF">H4C44_03215</name>
</gene>
<dbReference type="Gene3D" id="1.10.357.10">
    <property type="entry name" value="Tetracycline Repressor, domain 2"/>
    <property type="match status" value="1"/>
</dbReference>
<dbReference type="SUPFAM" id="SSF46689">
    <property type="entry name" value="Homeodomain-like"/>
    <property type="match status" value="1"/>
</dbReference>
<protein>
    <submittedName>
        <fullName evidence="6">TetR/AcrR family transcriptional regulator</fullName>
    </submittedName>
</protein>
<keyword evidence="2 4" id="KW-0238">DNA-binding</keyword>
<dbReference type="AlphaFoldDB" id="A0A7W2PRJ2"/>
<dbReference type="PROSITE" id="PS50977">
    <property type="entry name" value="HTH_TETR_2"/>
    <property type="match status" value="1"/>
</dbReference>
<dbReference type="Pfam" id="PF00440">
    <property type="entry name" value="TetR_N"/>
    <property type="match status" value="1"/>
</dbReference>
<evidence type="ECO:0000313" key="7">
    <source>
        <dbReference type="Proteomes" id="UP000556620"/>
    </source>
</evidence>
<keyword evidence="1" id="KW-0805">Transcription regulation</keyword>
<name>A0A7W2PRJ2_9PSED</name>
<sequence>MGFKDLSATAGRIANLALNHFAERGYDAASMNDIAVLAGLKKASLYAHFESKDALYITALEMALESEIAYVRAHFVHAEKASSVPGEGYWSQLRDRYMQNDSLRFLLRAAFYPPHTLRKAVMAGFDGYLEVLRGCFTDTCVGGRHGIATPVNEWLIDAYMAVIDSLTVELIYGNDEGYRRRIDAFTGLYRWAMESATAKER</sequence>
<dbReference type="Proteomes" id="UP000556620">
    <property type="component" value="Unassembled WGS sequence"/>
</dbReference>
<keyword evidence="3" id="KW-0804">Transcription</keyword>
<reference evidence="6 7" key="1">
    <citation type="submission" date="2020-07" db="EMBL/GenBank/DDBJ databases">
        <title>Diversity of carbapenemase encoding genes among Pseudomonas putida group clinical isolates in a tertiary Brazilian hospital.</title>
        <authorList>
            <person name="Alberto-Lei F."/>
            <person name="Nodari C.S."/>
            <person name="Streling A.P."/>
            <person name="Paulino J.T."/>
            <person name="Bessa-Neto F.O."/>
            <person name="Cayo R."/>
            <person name="Gales A.C."/>
        </authorList>
    </citation>
    <scope>NUCLEOTIDE SEQUENCE [LARGE SCALE GENOMIC DNA]</scope>
    <source>
        <strain evidence="6 7">14535</strain>
    </source>
</reference>
<dbReference type="RefSeq" id="WP_182366506.1">
    <property type="nucleotide sequence ID" value="NZ_JACGCU010000003.1"/>
</dbReference>
<evidence type="ECO:0000256" key="4">
    <source>
        <dbReference type="PROSITE-ProRule" id="PRU00335"/>
    </source>
</evidence>
<dbReference type="PANTHER" id="PTHR30055">
    <property type="entry name" value="HTH-TYPE TRANSCRIPTIONAL REGULATOR RUTR"/>
    <property type="match status" value="1"/>
</dbReference>
<dbReference type="Gene3D" id="1.10.10.60">
    <property type="entry name" value="Homeodomain-like"/>
    <property type="match status" value="1"/>
</dbReference>
<dbReference type="EMBL" id="JACGCU010000003">
    <property type="protein sequence ID" value="MBA6058189.1"/>
    <property type="molecule type" value="Genomic_DNA"/>
</dbReference>
<feature type="DNA-binding region" description="H-T-H motif" evidence="4">
    <location>
        <begin position="30"/>
        <end position="49"/>
    </location>
</feature>
<dbReference type="GO" id="GO:0000976">
    <property type="term" value="F:transcription cis-regulatory region binding"/>
    <property type="evidence" value="ECO:0007669"/>
    <property type="project" value="TreeGrafter"/>
</dbReference>
<dbReference type="InterPro" id="IPR001647">
    <property type="entry name" value="HTH_TetR"/>
</dbReference>
<evidence type="ECO:0000256" key="1">
    <source>
        <dbReference type="ARBA" id="ARBA00023015"/>
    </source>
</evidence>
<organism evidence="6 7">
    <name type="scientific">Pseudomonas juntendi</name>
    <dbReference type="NCBI Taxonomy" id="2666183"/>
    <lineage>
        <taxon>Bacteria</taxon>
        <taxon>Pseudomonadati</taxon>
        <taxon>Pseudomonadota</taxon>
        <taxon>Gammaproteobacteria</taxon>
        <taxon>Pseudomonadales</taxon>
        <taxon>Pseudomonadaceae</taxon>
        <taxon>Pseudomonas</taxon>
    </lineage>
</organism>
<dbReference type="InterPro" id="IPR050109">
    <property type="entry name" value="HTH-type_TetR-like_transc_reg"/>
</dbReference>
<evidence type="ECO:0000256" key="2">
    <source>
        <dbReference type="ARBA" id="ARBA00023125"/>
    </source>
</evidence>
<evidence type="ECO:0000259" key="5">
    <source>
        <dbReference type="PROSITE" id="PS50977"/>
    </source>
</evidence>
<dbReference type="GO" id="GO:0003700">
    <property type="term" value="F:DNA-binding transcription factor activity"/>
    <property type="evidence" value="ECO:0007669"/>
    <property type="project" value="TreeGrafter"/>
</dbReference>
<accession>A0A7W2PRJ2</accession>
<evidence type="ECO:0000256" key="3">
    <source>
        <dbReference type="ARBA" id="ARBA00023163"/>
    </source>
</evidence>
<dbReference type="PRINTS" id="PR00455">
    <property type="entry name" value="HTHTETR"/>
</dbReference>
<feature type="domain" description="HTH tetR-type" evidence="5">
    <location>
        <begin position="7"/>
        <end position="67"/>
    </location>
</feature>